<dbReference type="PANTHER" id="PTHR12425:SF5">
    <property type="entry name" value="SYNEMBRYN"/>
    <property type="match status" value="1"/>
</dbReference>
<dbReference type="GO" id="GO:0001965">
    <property type="term" value="F:G-protein alpha-subunit binding"/>
    <property type="evidence" value="ECO:0007669"/>
    <property type="project" value="TreeGrafter"/>
</dbReference>
<dbReference type="InterPro" id="IPR019318">
    <property type="entry name" value="Gua_nucleotide_exch_fac_Ric8"/>
</dbReference>
<keyword evidence="6" id="KW-1185">Reference proteome</keyword>
<dbReference type="GO" id="GO:0005085">
    <property type="term" value="F:guanyl-nucleotide exchange factor activity"/>
    <property type="evidence" value="ECO:0007669"/>
    <property type="project" value="UniProtKB-KW"/>
</dbReference>
<reference evidence="7" key="1">
    <citation type="submission" date="2017-02" db="UniProtKB">
        <authorList>
            <consortium name="WormBaseParasite"/>
        </authorList>
    </citation>
    <scope>IDENTIFICATION</scope>
</reference>
<evidence type="ECO:0000313" key="7">
    <source>
        <dbReference type="WBParaSite" id="SPAL_0001404100.1"/>
    </source>
</evidence>
<name>A0A0N5C7Y1_STREA</name>
<keyword evidence="3" id="KW-0963">Cytoplasm</keyword>
<dbReference type="Proteomes" id="UP000046392">
    <property type="component" value="Unplaced"/>
</dbReference>
<sequence length="630" mass="72135">MFSFESQDDVDVCNLLHDFSSSKNILKWENNLRNNNSEAVFQDFEEINKKLLHQTNFKDYSSEERISLVNFINANIHKKNTPSFLRAEMVKLIRILSRDKFEVELLFIGKIPNYLLSYACFIKYSPENDEIEENDDKTVYLESLKCLTNSFYSSKTSQDSATNEVSASILQTIRVLSLKILDEICNYANIVKPIIDVDELPSINVDFLKKFNLDSCHLIETSKENTKENVINLINDLHNILFLMLKHVFILSFHKSKQPNNYFVTEEALKEFIVIGKIFSSSAYYNNGVWPRKFDNNPWSQYFRSLFNIYNLSDAKSMEIINKFRESLIEICSDIINYGSQYSERREQDAINLLAAFPDHIACIVKKVRDLPPKGSLDEIRLQKHLWNGFDMGVPSEIMKIIDDILPPVTEDQPKIYTYNPLIELLPANLTVLIGLCRSSKEARRYCREVILPPLTSKDVQQRPDIGKGLRNKLIRLISQPELQTDRLSTELLFILCKKSVPRLIKYTGLGNCAGLLANSGLLGKINEKKSSSDSEDSETEDYKSIEDQVNPVTGYIEKQPTTNIFENMSEGQKEYEAVKLANALHKMMDLGIVSPAVIDEKGTTRAATSVMELVKDIHLEESNTDSNSD</sequence>
<evidence type="ECO:0000256" key="2">
    <source>
        <dbReference type="ARBA" id="ARBA00009049"/>
    </source>
</evidence>
<dbReference type="GO" id="GO:0007186">
    <property type="term" value="P:G protein-coupled receptor signaling pathway"/>
    <property type="evidence" value="ECO:0007669"/>
    <property type="project" value="TreeGrafter"/>
</dbReference>
<dbReference type="InterPro" id="IPR008376">
    <property type="entry name" value="Chaperone_Ric-8_A/B"/>
</dbReference>
<proteinExistence type="inferred from homology"/>
<dbReference type="GO" id="GO:0005938">
    <property type="term" value="C:cell cortex"/>
    <property type="evidence" value="ECO:0007669"/>
    <property type="project" value="UniProtKB-SubCell"/>
</dbReference>
<dbReference type="PRINTS" id="PR01802">
    <property type="entry name" value="SYNEMBRYN"/>
</dbReference>
<evidence type="ECO:0000313" key="6">
    <source>
        <dbReference type="Proteomes" id="UP000046392"/>
    </source>
</evidence>
<evidence type="ECO:0000256" key="1">
    <source>
        <dbReference type="ARBA" id="ARBA00004544"/>
    </source>
</evidence>
<evidence type="ECO:0000256" key="4">
    <source>
        <dbReference type="ARBA" id="ARBA00022658"/>
    </source>
</evidence>
<dbReference type="AlphaFoldDB" id="A0A0N5C7Y1"/>
<comment type="similarity">
    <text evidence="2">Belongs to the synembryn family.</text>
</comment>
<dbReference type="STRING" id="174720.A0A0N5C7Y1"/>
<protein>
    <submittedName>
        <fullName evidence="7">Synembryn</fullName>
    </submittedName>
</protein>
<keyword evidence="4" id="KW-0344">Guanine-nucleotide releasing factor</keyword>
<evidence type="ECO:0000256" key="3">
    <source>
        <dbReference type="ARBA" id="ARBA00022490"/>
    </source>
</evidence>
<dbReference type="WBParaSite" id="SPAL_0001404100.1">
    <property type="protein sequence ID" value="SPAL_0001404100.1"/>
    <property type="gene ID" value="SPAL_0001404100"/>
</dbReference>
<dbReference type="Pfam" id="PF10165">
    <property type="entry name" value="Ric8"/>
    <property type="match status" value="1"/>
</dbReference>
<keyword evidence="5" id="KW-0143">Chaperone</keyword>
<comment type="subcellular location">
    <subcellularLocation>
        <location evidence="1">Cytoplasm</location>
        <location evidence="1">Cell cortex</location>
    </subcellularLocation>
</comment>
<accession>A0A0N5C7Y1</accession>
<organism evidence="6 7">
    <name type="scientific">Strongyloides papillosus</name>
    <name type="common">Intestinal threadworm</name>
    <dbReference type="NCBI Taxonomy" id="174720"/>
    <lineage>
        <taxon>Eukaryota</taxon>
        <taxon>Metazoa</taxon>
        <taxon>Ecdysozoa</taxon>
        <taxon>Nematoda</taxon>
        <taxon>Chromadorea</taxon>
        <taxon>Rhabditida</taxon>
        <taxon>Tylenchina</taxon>
        <taxon>Panagrolaimomorpha</taxon>
        <taxon>Strongyloidoidea</taxon>
        <taxon>Strongyloididae</taxon>
        <taxon>Strongyloides</taxon>
    </lineage>
</organism>
<evidence type="ECO:0000256" key="5">
    <source>
        <dbReference type="ARBA" id="ARBA00023186"/>
    </source>
</evidence>
<dbReference type="PANTHER" id="PTHR12425">
    <property type="entry name" value="SYNEMBRYN"/>
    <property type="match status" value="1"/>
</dbReference>